<dbReference type="EMBL" id="CABWLC010000013">
    <property type="protein sequence ID" value="VXA86410.1"/>
    <property type="molecule type" value="Genomic_DNA"/>
</dbReference>
<evidence type="ECO:0000313" key="1">
    <source>
        <dbReference type="EMBL" id="VXA86410.1"/>
    </source>
</evidence>
<reference evidence="1 2" key="1">
    <citation type="submission" date="2019-10" db="EMBL/GenBank/DDBJ databases">
        <authorList>
            <person name="Karimi E."/>
        </authorList>
    </citation>
    <scope>NUCLEOTIDE SEQUENCE [LARGE SCALE GENOMIC DNA]</scope>
    <source>
        <strain evidence="1">Aeromonas sp. 8C</strain>
    </source>
</reference>
<organism evidence="1 2">
    <name type="scientific">Aeromonas veronii</name>
    <dbReference type="NCBI Taxonomy" id="654"/>
    <lineage>
        <taxon>Bacteria</taxon>
        <taxon>Pseudomonadati</taxon>
        <taxon>Pseudomonadota</taxon>
        <taxon>Gammaproteobacteria</taxon>
        <taxon>Aeromonadales</taxon>
        <taxon>Aeromonadaceae</taxon>
        <taxon>Aeromonas</taxon>
    </lineage>
</organism>
<evidence type="ECO:0000313" key="2">
    <source>
        <dbReference type="Proteomes" id="UP000439123"/>
    </source>
</evidence>
<gene>
    <name evidence="1" type="ORF">AERO8C_200069</name>
</gene>
<name>A0A653L6P0_AERVE</name>
<sequence length="35" mass="3841">MHTVVLSCGSDKVFLLKNVMVLACVVSKVMFLNTI</sequence>
<dbReference type="AlphaFoldDB" id="A0A653L6P0"/>
<proteinExistence type="predicted"/>
<accession>A0A653L6P0</accession>
<dbReference type="Proteomes" id="UP000439123">
    <property type="component" value="Unassembled WGS sequence"/>
</dbReference>
<protein>
    <submittedName>
        <fullName evidence="1">Uncharacterized protein</fullName>
    </submittedName>
</protein>